<dbReference type="PANTHER" id="PTHR42934">
    <property type="entry name" value="GLYCOLATE OXIDASE SUBUNIT GLCD"/>
    <property type="match status" value="1"/>
</dbReference>
<reference evidence="7" key="1">
    <citation type="submission" date="2019-04" db="EMBL/GenBank/DDBJ databases">
        <title>Complete genome sequence of Sphingomonas sp. W1-2-3.</title>
        <authorList>
            <person name="Im W.T."/>
        </authorList>
    </citation>
    <scope>NUCLEOTIDE SEQUENCE [LARGE SCALE GENOMIC DNA]</scope>
    <source>
        <strain evidence="7">W1-2-3</strain>
    </source>
</reference>
<comment type="cofactor">
    <cofactor evidence="1">
        <name>FAD</name>
        <dbReference type="ChEBI" id="CHEBI:57692"/>
    </cofactor>
</comment>
<gene>
    <name evidence="6" type="ORF">E6W36_03285</name>
</gene>
<dbReference type="FunFam" id="1.10.45.10:FF:000001">
    <property type="entry name" value="D-lactate dehydrogenase mitochondrial"/>
    <property type="match status" value="1"/>
</dbReference>
<dbReference type="GO" id="GO:0050660">
    <property type="term" value="F:flavin adenine dinucleotide binding"/>
    <property type="evidence" value="ECO:0007669"/>
    <property type="project" value="InterPro"/>
</dbReference>
<protein>
    <recommendedName>
        <fullName evidence="5">FAD-binding oxidoreductase/transferase type 4 C-terminal domain-containing protein</fullName>
    </recommendedName>
</protein>
<evidence type="ECO:0000256" key="3">
    <source>
        <dbReference type="ARBA" id="ARBA00022827"/>
    </source>
</evidence>
<proteinExistence type="predicted"/>
<dbReference type="InterPro" id="IPR051914">
    <property type="entry name" value="FAD-linked_OxidoTrans_Type4"/>
</dbReference>
<keyword evidence="3" id="KW-0274">FAD</keyword>
<keyword evidence="7" id="KW-1185">Reference proteome</keyword>
<evidence type="ECO:0000313" key="6">
    <source>
        <dbReference type="EMBL" id="QCI78965.1"/>
    </source>
</evidence>
<dbReference type="GO" id="GO:0016491">
    <property type="term" value="F:oxidoreductase activity"/>
    <property type="evidence" value="ECO:0007669"/>
    <property type="project" value="UniProtKB-KW"/>
</dbReference>
<evidence type="ECO:0000256" key="1">
    <source>
        <dbReference type="ARBA" id="ARBA00001974"/>
    </source>
</evidence>
<evidence type="ECO:0000256" key="4">
    <source>
        <dbReference type="ARBA" id="ARBA00023002"/>
    </source>
</evidence>
<dbReference type="SUPFAM" id="SSF55103">
    <property type="entry name" value="FAD-linked oxidases, C-terminal domain"/>
    <property type="match status" value="1"/>
</dbReference>
<name>A0A4D7C5Q9_9SPHN</name>
<evidence type="ECO:0000256" key="2">
    <source>
        <dbReference type="ARBA" id="ARBA00022630"/>
    </source>
</evidence>
<dbReference type="InterPro" id="IPR016171">
    <property type="entry name" value="Vanillyl_alc_oxidase_C-sub2"/>
</dbReference>
<dbReference type="InterPro" id="IPR016164">
    <property type="entry name" value="FAD-linked_Oxase-like_C"/>
</dbReference>
<dbReference type="Pfam" id="PF02913">
    <property type="entry name" value="FAD-oxidase_C"/>
    <property type="match status" value="1"/>
</dbReference>
<keyword evidence="2" id="KW-0285">Flavoprotein</keyword>
<evidence type="ECO:0000259" key="5">
    <source>
        <dbReference type="Pfam" id="PF02913"/>
    </source>
</evidence>
<organism evidence="6 7">
    <name type="scientific">Hankyongella ginsenosidimutans</name>
    <dbReference type="NCBI Taxonomy" id="1763828"/>
    <lineage>
        <taxon>Bacteria</taxon>
        <taxon>Pseudomonadati</taxon>
        <taxon>Pseudomonadota</taxon>
        <taxon>Alphaproteobacteria</taxon>
        <taxon>Sphingomonadales</taxon>
        <taxon>Sphingomonadaceae</taxon>
        <taxon>Hankyongella</taxon>
    </lineage>
</organism>
<evidence type="ECO:0000313" key="7">
    <source>
        <dbReference type="Proteomes" id="UP000298714"/>
    </source>
</evidence>
<dbReference type="InterPro" id="IPR004113">
    <property type="entry name" value="FAD-bd_oxidored_4_C"/>
</dbReference>
<dbReference type="Gene3D" id="1.10.45.10">
    <property type="entry name" value="Vanillyl-alcohol Oxidase, Chain A, domain 4"/>
    <property type="match status" value="1"/>
</dbReference>
<sequence length="75" mass="8040">MSGVEWAAQTAAVNRLVHDIAVDMQGSISAEHGIGLLKREELARTVDPAKAAAMRAIRQALDPNGIFNRGRVFLG</sequence>
<feature type="domain" description="FAD-binding oxidoreductase/transferase type 4 C-terminal" evidence="5">
    <location>
        <begin position="7"/>
        <end position="72"/>
    </location>
</feature>
<accession>A0A4D7C5Q9</accession>
<dbReference type="PANTHER" id="PTHR42934:SF2">
    <property type="entry name" value="GLYCOLATE OXIDASE SUBUNIT GLCD"/>
    <property type="match status" value="1"/>
</dbReference>
<dbReference type="Proteomes" id="UP000298714">
    <property type="component" value="Chromosome"/>
</dbReference>
<dbReference type="EMBL" id="CP039704">
    <property type="protein sequence ID" value="QCI78965.1"/>
    <property type="molecule type" value="Genomic_DNA"/>
</dbReference>
<dbReference type="KEGG" id="hgn:E6W36_03285"/>
<keyword evidence="4" id="KW-0560">Oxidoreductase</keyword>
<dbReference type="AlphaFoldDB" id="A0A4D7C5Q9"/>